<dbReference type="InterPro" id="IPR000679">
    <property type="entry name" value="Znf_GATA"/>
</dbReference>
<gene>
    <name evidence="4" type="primary">Cnig_chr_V.g16466</name>
    <name evidence="4" type="ORF">B9Z55_016466</name>
</gene>
<name>A0A2G5T5M3_9PELO</name>
<dbReference type="Proteomes" id="UP000230233">
    <property type="component" value="Chromosome V"/>
</dbReference>
<sequence length="794" mass="90454">MNAVEDSFDTSIGVQVPPDNYTNHPPSQTQNFVMNPHPSWLPLHQIERLPNQFNNGIVPPNHISNGSGRQDQLMTHQDFLAQQANIAHGLHPNGAAKNLHILHSNEIATSSHQHPQAIPDNCSQFLVNKDNFPINIDEPNTTSEHIQRSNNNVAYQQSIPQVPHFDQPSGMAKNANAHHEYQFSPYRALEKHQGYHGGTNEVVNNCGKNGNFRGNVHFHNAHHQFHVESTNHSNIDPIVQANQLAHRHRHIEHHSGLGNQYDQLNQSNKNQLVDSQQHLPIAFKREPIFVDLTSDDENEQAAPESVLPDNAVIGGHQKFNGGFSGLPNHQFPNYNENLLASQLATSENNAKMNLNPNIRSYGQPTHPHPHRNSNQCPTQDFESKNQSVTHGSILGSNSELGNPVHHVHQTEKPIHWEFSEGTQPYEDHFPGHFNHKLREPILGRNEAHQSQSDWQGHQIPSLHHQGHMPNHAPFHRNNPVHQLGVGSNKEPYQFSQQGQFRVNEQHFGQQFHKNIYQSSEQNPSQHQLGHNPDFENGNRMLNEALAGQPKHGPSPAQLNQPSPETQPRAVLNYNQSQNTSENSSESEPKTPSTALPTDLSSMETETQIEKICRNCGSKNKKRFENRTMLCNTCGMYKRRTGKHRPEECWKRRTDDVQKEEEDDCPGWKKLTKCVNCGEARRRRASFEREYRCSKCHAYKMKFKRERPKHLWNNSQYQKKSDYKKKESPITGLDSHLPYQPPAVMNQNDFGVITKPPSCMNCGSPCTNFPENWQKPECGPCVFYKNNYGVPRSVW</sequence>
<reference evidence="5" key="1">
    <citation type="submission" date="2017-10" db="EMBL/GenBank/DDBJ databases">
        <title>Rapid genome shrinkage in a self-fertile nematode reveals novel sperm competition proteins.</title>
        <authorList>
            <person name="Yin D."/>
            <person name="Schwarz E.M."/>
            <person name="Thomas C.G."/>
            <person name="Felde R.L."/>
            <person name="Korf I.F."/>
            <person name="Cutter A.D."/>
            <person name="Schartner C.M."/>
            <person name="Ralston E.J."/>
            <person name="Meyer B.J."/>
            <person name="Haag E.S."/>
        </authorList>
    </citation>
    <scope>NUCLEOTIDE SEQUENCE [LARGE SCALE GENOMIC DNA]</scope>
    <source>
        <strain evidence="5">JU1422</strain>
    </source>
</reference>
<evidence type="ECO:0000256" key="2">
    <source>
        <dbReference type="SAM" id="MobiDB-lite"/>
    </source>
</evidence>
<dbReference type="PROSITE" id="PS50114">
    <property type="entry name" value="GATA_ZN_FINGER_2"/>
    <property type="match status" value="1"/>
</dbReference>
<dbReference type="OrthoDB" id="5885246at2759"/>
<dbReference type="EMBL" id="PDUG01000005">
    <property type="protein sequence ID" value="PIC22386.1"/>
    <property type="molecule type" value="Genomic_DNA"/>
</dbReference>
<evidence type="ECO:0000313" key="5">
    <source>
        <dbReference type="Proteomes" id="UP000230233"/>
    </source>
</evidence>
<dbReference type="GO" id="GO:0008270">
    <property type="term" value="F:zinc ion binding"/>
    <property type="evidence" value="ECO:0007669"/>
    <property type="project" value="UniProtKB-KW"/>
</dbReference>
<feature type="compositionally biased region" description="Low complexity" evidence="2">
    <location>
        <begin position="574"/>
        <end position="593"/>
    </location>
</feature>
<keyword evidence="1" id="KW-0479">Metal-binding</keyword>
<evidence type="ECO:0000313" key="4">
    <source>
        <dbReference type="EMBL" id="PIC22386.1"/>
    </source>
</evidence>
<dbReference type="AlphaFoldDB" id="A0A2G5T5M3"/>
<feature type="compositionally biased region" description="Polar residues" evidence="2">
    <location>
        <begin position="519"/>
        <end position="528"/>
    </location>
</feature>
<feature type="compositionally biased region" description="Polar residues" evidence="2">
    <location>
        <begin position="372"/>
        <end position="399"/>
    </location>
</feature>
<feature type="region of interest" description="Disordered" evidence="2">
    <location>
        <begin position="545"/>
        <end position="602"/>
    </location>
</feature>
<organism evidence="4 5">
    <name type="scientific">Caenorhabditis nigoni</name>
    <dbReference type="NCBI Taxonomy" id="1611254"/>
    <lineage>
        <taxon>Eukaryota</taxon>
        <taxon>Metazoa</taxon>
        <taxon>Ecdysozoa</taxon>
        <taxon>Nematoda</taxon>
        <taxon>Chromadorea</taxon>
        <taxon>Rhabditida</taxon>
        <taxon>Rhabditina</taxon>
        <taxon>Rhabditomorpha</taxon>
        <taxon>Rhabditoidea</taxon>
        <taxon>Rhabditidae</taxon>
        <taxon>Peloderinae</taxon>
        <taxon>Caenorhabditis</taxon>
    </lineage>
</organism>
<dbReference type="GO" id="GO:0006355">
    <property type="term" value="P:regulation of DNA-templated transcription"/>
    <property type="evidence" value="ECO:0007669"/>
    <property type="project" value="InterPro"/>
</dbReference>
<proteinExistence type="predicted"/>
<evidence type="ECO:0000256" key="1">
    <source>
        <dbReference type="PROSITE-ProRule" id="PRU00094"/>
    </source>
</evidence>
<feature type="region of interest" description="Disordered" evidence="2">
    <location>
        <begin position="445"/>
        <end position="491"/>
    </location>
</feature>
<comment type="caution">
    <text evidence="4">The sequence shown here is derived from an EMBL/GenBank/DDBJ whole genome shotgun (WGS) entry which is preliminary data.</text>
</comment>
<feature type="compositionally biased region" description="Polar residues" evidence="2">
    <location>
        <begin position="556"/>
        <end position="565"/>
    </location>
</feature>
<dbReference type="GO" id="GO:0043565">
    <property type="term" value="F:sequence-specific DNA binding"/>
    <property type="evidence" value="ECO:0007669"/>
    <property type="project" value="InterPro"/>
</dbReference>
<keyword evidence="5" id="KW-1185">Reference proteome</keyword>
<keyword evidence="1" id="KW-0862">Zinc</keyword>
<protein>
    <recommendedName>
        <fullName evidence="3">GATA-type domain-containing protein</fullName>
    </recommendedName>
</protein>
<feature type="domain" description="GATA-type" evidence="3">
    <location>
        <begin position="612"/>
        <end position="659"/>
    </location>
</feature>
<dbReference type="SUPFAM" id="SSF57716">
    <property type="entry name" value="Glucocorticoid receptor-like (DNA-binding domain)"/>
    <property type="match status" value="1"/>
</dbReference>
<keyword evidence="1" id="KW-0863">Zinc-finger</keyword>
<feature type="region of interest" description="Disordered" evidence="2">
    <location>
        <begin position="519"/>
        <end position="538"/>
    </location>
</feature>
<feature type="region of interest" description="Disordered" evidence="2">
    <location>
        <begin position="363"/>
        <end position="399"/>
    </location>
</feature>
<accession>A0A2G5T5M3</accession>
<evidence type="ECO:0000259" key="3">
    <source>
        <dbReference type="PROSITE" id="PS50114"/>
    </source>
</evidence>